<dbReference type="InterPro" id="IPR009057">
    <property type="entry name" value="Homeodomain-like_sf"/>
</dbReference>
<dbReference type="Gene3D" id="1.10.357.10">
    <property type="entry name" value="Tetracycline Repressor, domain 2"/>
    <property type="match status" value="1"/>
</dbReference>
<evidence type="ECO:0000256" key="4">
    <source>
        <dbReference type="PROSITE-ProRule" id="PRU00335"/>
    </source>
</evidence>
<keyword evidence="2 4" id="KW-0238">DNA-binding</keyword>
<evidence type="ECO:0000256" key="3">
    <source>
        <dbReference type="ARBA" id="ARBA00023163"/>
    </source>
</evidence>
<dbReference type="Proteomes" id="UP001501822">
    <property type="component" value="Unassembled WGS sequence"/>
</dbReference>
<feature type="DNA-binding region" description="H-T-H motif" evidence="4">
    <location>
        <begin position="42"/>
        <end position="61"/>
    </location>
</feature>
<gene>
    <name evidence="6" type="ORF">GCM10010151_19980</name>
</gene>
<dbReference type="Pfam" id="PF17754">
    <property type="entry name" value="TetR_C_14"/>
    <property type="match status" value="1"/>
</dbReference>
<dbReference type="RefSeq" id="WP_252806727.1">
    <property type="nucleotide sequence ID" value="NZ_BAAABM010000015.1"/>
</dbReference>
<feature type="domain" description="HTH tetR-type" evidence="5">
    <location>
        <begin position="19"/>
        <end position="79"/>
    </location>
</feature>
<dbReference type="PROSITE" id="PS50977">
    <property type="entry name" value="HTH_TETR_2"/>
    <property type="match status" value="1"/>
</dbReference>
<dbReference type="EMBL" id="BAAABM010000015">
    <property type="protein sequence ID" value="GAA0330159.1"/>
    <property type="molecule type" value="Genomic_DNA"/>
</dbReference>
<keyword evidence="3" id="KW-0804">Transcription</keyword>
<proteinExistence type="predicted"/>
<keyword evidence="7" id="KW-1185">Reference proteome</keyword>
<dbReference type="SUPFAM" id="SSF46689">
    <property type="entry name" value="Homeodomain-like"/>
    <property type="match status" value="1"/>
</dbReference>
<evidence type="ECO:0000313" key="7">
    <source>
        <dbReference type="Proteomes" id="UP001501822"/>
    </source>
</evidence>
<dbReference type="PANTHER" id="PTHR30055">
    <property type="entry name" value="HTH-TYPE TRANSCRIPTIONAL REGULATOR RUTR"/>
    <property type="match status" value="1"/>
</dbReference>
<dbReference type="Pfam" id="PF00440">
    <property type="entry name" value="TetR_N"/>
    <property type="match status" value="1"/>
</dbReference>
<dbReference type="Gene3D" id="1.10.10.60">
    <property type="entry name" value="Homeodomain-like"/>
    <property type="match status" value="1"/>
</dbReference>
<dbReference type="PANTHER" id="PTHR30055:SF234">
    <property type="entry name" value="HTH-TYPE TRANSCRIPTIONAL REGULATOR BETI"/>
    <property type="match status" value="1"/>
</dbReference>
<name>A0ABN0W9S1_9ACTN</name>
<comment type="caution">
    <text evidence="6">The sequence shown here is derived from an EMBL/GenBank/DDBJ whole genome shotgun (WGS) entry which is preliminary data.</text>
</comment>
<organism evidence="6 7">
    <name type="scientific">Actinoallomurus spadix</name>
    <dbReference type="NCBI Taxonomy" id="79912"/>
    <lineage>
        <taxon>Bacteria</taxon>
        <taxon>Bacillati</taxon>
        <taxon>Actinomycetota</taxon>
        <taxon>Actinomycetes</taxon>
        <taxon>Streptosporangiales</taxon>
        <taxon>Thermomonosporaceae</taxon>
        <taxon>Actinoallomurus</taxon>
    </lineage>
</organism>
<dbReference type="PRINTS" id="PR00455">
    <property type="entry name" value="HTHTETR"/>
</dbReference>
<dbReference type="InterPro" id="IPR041347">
    <property type="entry name" value="MftR_C"/>
</dbReference>
<evidence type="ECO:0000256" key="1">
    <source>
        <dbReference type="ARBA" id="ARBA00023015"/>
    </source>
</evidence>
<sequence>MTDASTAPAPLGRRERKKAATRQALADAALRLFLEHGYDQVGIRDIADAADVSTTTLFKHFPSKEALVFDEDAALEAALVAAVRDRPEGWSIPRALREYVGRSRRNKGDDADEHFTRFVELVENTPELREYERRMWMRHETALARTIAEETGAPAGDPTCRALAHFALATRYLTSEGTDADTAIARAFALLEHGWNTAIGGAQD</sequence>
<keyword evidence="1" id="KW-0805">Transcription regulation</keyword>
<evidence type="ECO:0000313" key="6">
    <source>
        <dbReference type="EMBL" id="GAA0330159.1"/>
    </source>
</evidence>
<evidence type="ECO:0000256" key="2">
    <source>
        <dbReference type="ARBA" id="ARBA00023125"/>
    </source>
</evidence>
<reference evidence="6 7" key="1">
    <citation type="journal article" date="2019" name="Int. J. Syst. Evol. Microbiol.">
        <title>The Global Catalogue of Microorganisms (GCM) 10K type strain sequencing project: providing services to taxonomists for standard genome sequencing and annotation.</title>
        <authorList>
            <consortium name="The Broad Institute Genomics Platform"/>
            <consortium name="The Broad Institute Genome Sequencing Center for Infectious Disease"/>
            <person name="Wu L."/>
            <person name="Ma J."/>
        </authorList>
    </citation>
    <scope>NUCLEOTIDE SEQUENCE [LARGE SCALE GENOMIC DNA]</scope>
    <source>
        <strain evidence="6 7">JCM 3146</strain>
    </source>
</reference>
<dbReference type="InterPro" id="IPR001647">
    <property type="entry name" value="HTH_TetR"/>
</dbReference>
<dbReference type="InterPro" id="IPR050109">
    <property type="entry name" value="HTH-type_TetR-like_transc_reg"/>
</dbReference>
<accession>A0ABN0W9S1</accession>
<protein>
    <submittedName>
        <fullName evidence="6">TetR/AcrR family transcriptional regulator</fullName>
    </submittedName>
</protein>
<evidence type="ECO:0000259" key="5">
    <source>
        <dbReference type="PROSITE" id="PS50977"/>
    </source>
</evidence>